<evidence type="ECO:0000256" key="10">
    <source>
        <dbReference type="ARBA" id="ARBA00032441"/>
    </source>
</evidence>
<accession>A0ABY5UWS1</accession>
<sequence>MKTFRIRSTSDLPEVAEAILDARAGRTVIAFRGGMGAGKTTLIRAVCDRLGVTDTVTSPTFAIVNEYRGDGTPPVYHFDFYRIDRIEEAFDFGYEEYFFSGNLCLVEWPEKIESLLPDDAMNVRIDVPDEDERVISID</sequence>
<reference evidence="11" key="1">
    <citation type="journal article" date="2022" name="Cell">
        <title>Design, construction, and in vivo augmentation of a complex gut microbiome.</title>
        <authorList>
            <person name="Cheng A.G."/>
            <person name="Ho P.Y."/>
            <person name="Aranda-Diaz A."/>
            <person name="Jain S."/>
            <person name="Yu F.B."/>
            <person name="Meng X."/>
            <person name="Wang M."/>
            <person name="Iakiviak M."/>
            <person name="Nagashima K."/>
            <person name="Zhao A."/>
            <person name="Murugkar P."/>
            <person name="Patil A."/>
            <person name="Atabakhsh K."/>
            <person name="Weakley A."/>
            <person name="Yan J."/>
            <person name="Brumbaugh A.R."/>
            <person name="Higginbottom S."/>
            <person name="Dimas A."/>
            <person name="Shiver A.L."/>
            <person name="Deutschbauer A."/>
            <person name="Neff N."/>
            <person name="Sonnenburg J.L."/>
            <person name="Huang K.C."/>
            <person name="Fischbach M.A."/>
        </authorList>
    </citation>
    <scope>NUCLEOTIDE SEQUENCE</scope>
    <source>
        <strain evidence="11">AP11</strain>
    </source>
</reference>
<evidence type="ECO:0000256" key="6">
    <source>
        <dbReference type="ARBA" id="ARBA00022723"/>
    </source>
</evidence>
<gene>
    <name evidence="11" type="primary">tsaE</name>
    <name evidence="11" type="ORF">NQ491_07420</name>
</gene>
<dbReference type="Pfam" id="PF02367">
    <property type="entry name" value="TsaE"/>
    <property type="match status" value="1"/>
</dbReference>
<dbReference type="InterPro" id="IPR003442">
    <property type="entry name" value="T6A_TsaE"/>
</dbReference>
<dbReference type="SUPFAM" id="SSF52540">
    <property type="entry name" value="P-loop containing nucleoside triphosphate hydrolases"/>
    <property type="match status" value="1"/>
</dbReference>
<comment type="similarity">
    <text evidence="2">Belongs to the TsaE family.</text>
</comment>
<keyword evidence="9" id="KW-0460">Magnesium</keyword>
<organism evidence="11 12">
    <name type="scientific">Alistipes ihumii AP11</name>
    <dbReference type="NCBI Taxonomy" id="1211813"/>
    <lineage>
        <taxon>Bacteria</taxon>
        <taxon>Pseudomonadati</taxon>
        <taxon>Bacteroidota</taxon>
        <taxon>Bacteroidia</taxon>
        <taxon>Bacteroidales</taxon>
        <taxon>Rikenellaceae</taxon>
        <taxon>Alistipes</taxon>
    </lineage>
</organism>
<dbReference type="NCBIfam" id="TIGR00150">
    <property type="entry name" value="T6A_YjeE"/>
    <property type="match status" value="1"/>
</dbReference>
<name>A0ABY5UWS1_9BACT</name>
<evidence type="ECO:0000256" key="9">
    <source>
        <dbReference type="ARBA" id="ARBA00022842"/>
    </source>
</evidence>
<proteinExistence type="inferred from homology"/>
<keyword evidence="6" id="KW-0479">Metal-binding</keyword>
<evidence type="ECO:0000256" key="7">
    <source>
        <dbReference type="ARBA" id="ARBA00022741"/>
    </source>
</evidence>
<dbReference type="Proteomes" id="UP001059295">
    <property type="component" value="Chromosome"/>
</dbReference>
<keyword evidence="7" id="KW-0547">Nucleotide-binding</keyword>
<dbReference type="InterPro" id="IPR027417">
    <property type="entry name" value="P-loop_NTPase"/>
</dbReference>
<dbReference type="Gene3D" id="3.40.50.300">
    <property type="entry name" value="P-loop containing nucleotide triphosphate hydrolases"/>
    <property type="match status" value="1"/>
</dbReference>
<evidence type="ECO:0000256" key="3">
    <source>
        <dbReference type="ARBA" id="ARBA00019010"/>
    </source>
</evidence>
<keyword evidence="4" id="KW-0963">Cytoplasm</keyword>
<evidence type="ECO:0000256" key="1">
    <source>
        <dbReference type="ARBA" id="ARBA00004496"/>
    </source>
</evidence>
<dbReference type="RefSeq" id="WP_026089800.1">
    <property type="nucleotide sequence ID" value="NZ_CAPH01000018.1"/>
</dbReference>
<keyword evidence="5" id="KW-0819">tRNA processing</keyword>
<evidence type="ECO:0000313" key="11">
    <source>
        <dbReference type="EMBL" id="UWN56490.1"/>
    </source>
</evidence>
<dbReference type="PANTHER" id="PTHR33540">
    <property type="entry name" value="TRNA THREONYLCARBAMOYLADENOSINE BIOSYNTHESIS PROTEIN TSAE"/>
    <property type="match status" value="1"/>
</dbReference>
<keyword evidence="12" id="KW-1185">Reference proteome</keyword>
<dbReference type="GeneID" id="82891552"/>
<protein>
    <recommendedName>
        <fullName evidence="3">tRNA threonylcarbamoyladenosine biosynthesis protein TsaE</fullName>
    </recommendedName>
    <alternativeName>
        <fullName evidence="10">t(6)A37 threonylcarbamoyladenosine biosynthesis protein TsaE</fullName>
    </alternativeName>
</protein>
<evidence type="ECO:0000256" key="8">
    <source>
        <dbReference type="ARBA" id="ARBA00022840"/>
    </source>
</evidence>
<keyword evidence="8" id="KW-0067">ATP-binding</keyword>
<evidence type="ECO:0000313" key="12">
    <source>
        <dbReference type="Proteomes" id="UP001059295"/>
    </source>
</evidence>
<evidence type="ECO:0000256" key="5">
    <source>
        <dbReference type="ARBA" id="ARBA00022694"/>
    </source>
</evidence>
<comment type="subcellular location">
    <subcellularLocation>
        <location evidence="1">Cytoplasm</location>
    </subcellularLocation>
</comment>
<evidence type="ECO:0000256" key="4">
    <source>
        <dbReference type="ARBA" id="ARBA00022490"/>
    </source>
</evidence>
<evidence type="ECO:0000256" key="2">
    <source>
        <dbReference type="ARBA" id="ARBA00007599"/>
    </source>
</evidence>
<dbReference type="PANTHER" id="PTHR33540:SF2">
    <property type="entry name" value="TRNA THREONYLCARBAMOYLADENOSINE BIOSYNTHESIS PROTEIN TSAE"/>
    <property type="match status" value="1"/>
</dbReference>
<dbReference type="EMBL" id="CP102294">
    <property type="protein sequence ID" value="UWN56490.1"/>
    <property type="molecule type" value="Genomic_DNA"/>
</dbReference>